<dbReference type="InterPro" id="IPR001279">
    <property type="entry name" value="Metallo-B-lactamas"/>
</dbReference>
<dbReference type="PANTHER" id="PTHR42978">
    <property type="entry name" value="QUORUM-QUENCHING LACTONASE YTNP-RELATED-RELATED"/>
    <property type="match status" value="1"/>
</dbReference>
<comment type="cofactor">
    <cofactor evidence="1">
        <name>Zn(2+)</name>
        <dbReference type="ChEBI" id="CHEBI:29105"/>
    </cofactor>
</comment>
<comment type="caution">
    <text evidence="7">The sequence shown here is derived from an EMBL/GenBank/DDBJ whole genome shotgun (WGS) entry which is preliminary data.</text>
</comment>
<dbReference type="InterPro" id="IPR051013">
    <property type="entry name" value="MBL_superfamily_lactonases"/>
</dbReference>
<evidence type="ECO:0000256" key="2">
    <source>
        <dbReference type="ARBA" id="ARBA00007749"/>
    </source>
</evidence>
<dbReference type="GO" id="GO:0046872">
    <property type="term" value="F:metal ion binding"/>
    <property type="evidence" value="ECO:0007669"/>
    <property type="project" value="UniProtKB-KW"/>
</dbReference>
<name>A0A507BBT5_9PEZI</name>
<dbReference type="GeneID" id="41971556"/>
<evidence type="ECO:0000259" key="6">
    <source>
        <dbReference type="SMART" id="SM00849"/>
    </source>
</evidence>
<evidence type="ECO:0000256" key="3">
    <source>
        <dbReference type="ARBA" id="ARBA00022723"/>
    </source>
</evidence>
<accession>A0A507BBT5</accession>
<organism evidence="7 8">
    <name type="scientific">Thyridium curvatum</name>
    <dbReference type="NCBI Taxonomy" id="1093900"/>
    <lineage>
        <taxon>Eukaryota</taxon>
        <taxon>Fungi</taxon>
        <taxon>Dikarya</taxon>
        <taxon>Ascomycota</taxon>
        <taxon>Pezizomycotina</taxon>
        <taxon>Sordariomycetes</taxon>
        <taxon>Sordariomycetidae</taxon>
        <taxon>Thyridiales</taxon>
        <taxon>Thyridiaceae</taxon>
        <taxon>Thyridium</taxon>
    </lineage>
</organism>
<dbReference type="PANTHER" id="PTHR42978:SF2">
    <property type="entry name" value="102 KBASES UNSTABLE REGION: FROM 1 TO 119443"/>
    <property type="match status" value="1"/>
</dbReference>
<dbReference type="EMBL" id="SKBQ01000019">
    <property type="protein sequence ID" value="TPX16114.1"/>
    <property type="molecule type" value="Genomic_DNA"/>
</dbReference>
<dbReference type="Proteomes" id="UP000319257">
    <property type="component" value="Unassembled WGS sequence"/>
</dbReference>
<dbReference type="SMART" id="SM00849">
    <property type="entry name" value="Lactamase_B"/>
    <property type="match status" value="1"/>
</dbReference>
<sequence length="309" mass="34176">MNETTRKENAPITLTFLSTGSVRVRQSLKSQPMSNHSVLMRRLRSLTDCQWSEALPIGLFVMHHLDGPILFDTGDSPLWNTPGYHSILSVTKFVSHVTIGPEDGVLSQVRAHGIDPTTLQAIVLSHLHGDHTGGLKDLAEAAPHVPFYVSREHWEAFGEHQTYAKTQGCTPQHWPEGFAPKMLQFEDCAVGPWKQSAKVTADGQILAVPTPGHVPGHISLVVFSHEHEATSATTPTTTTTYFLAADATYVIDLLDKEEPDGINDDPMTALQSIRMIKEFSRERDVVVLPSHDPNTPRLLRDRVVYKPAS</sequence>
<keyword evidence="8" id="KW-1185">Reference proteome</keyword>
<comment type="similarity">
    <text evidence="2">Belongs to the metallo-beta-lactamase superfamily.</text>
</comment>
<dbReference type="Pfam" id="PF00753">
    <property type="entry name" value="Lactamase_B"/>
    <property type="match status" value="1"/>
</dbReference>
<keyword evidence="5" id="KW-0862">Zinc</keyword>
<gene>
    <name evidence="7" type="ORF">E0L32_004109</name>
</gene>
<dbReference type="GO" id="GO:0016787">
    <property type="term" value="F:hydrolase activity"/>
    <property type="evidence" value="ECO:0007669"/>
    <property type="project" value="UniProtKB-KW"/>
</dbReference>
<dbReference type="SUPFAM" id="SSF56281">
    <property type="entry name" value="Metallo-hydrolase/oxidoreductase"/>
    <property type="match status" value="1"/>
</dbReference>
<dbReference type="STRING" id="1093900.A0A507BBT5"/>
<proteinExistence type="inferred from homology"/>
<evidence type="ECO:0000313" key="8">
    <source>
        <dbReference type="Proteomes" id="UP000319257"/>
    </source>
</evidence>
<evidence type="ECO:0000313" key="7">
    <source>
        <dbReference type="EMBL" id="TPX16114.1"/>
    </source>
</evidence>
<protein>
    <recommendedName>
        <fullName evidence="6">Metallo-beta-lactamase domain-containing protein</fullName>
    </recommendedName>
</protein>
<dbReference type="AlphaFoldDB" id="A0A507BBT5"/>
<reference evidence="7 8" key="1">
    <citation type="submission" date="2019-06" db="EMBL/GenBank/DDBJ databases">
        <title>Draft genome sequence of the filamentous fungus Phialemoniopsis curvata isolated from diesel fuel.</title>
        <authorList>
            <person name="Varaljay V.A."/>
            <person name="Lyon W.J."/>
            <person name="Crouch A.L."/>
            <person name="Drake C.E."/>
            <person name="Hollomon J.M."/>
            <person name="Nadeau L.J."/>
            <person name="Nunn H.S."/>
            <person name="Stevenson B.S."/>
            <person name="Bojanowski C.L."/>
            <person name="Crookes-Goodson W.J."/>
        </authorList>
    </citation>
    <scope>NUCLEOTIDE SEQUENCE [LARGE SCALE GENOMIC DNA]</scope>
    <source>
        <strain evidence="7 8">D216</strain>
    </source>
</reference>
<evidence type="ECO:0000256" key="5">
    <source>
        <dbReference type="ARBA" id="ARBA00022833"/>
    </source>
</evidence>
<dbReference type="RefSeq" id="XP_030997825.1">
    <property type="nucleotide sequence ID" value="XM_031138484.1"/>
</dbReference>
<dbReference type="InParanoid" id="A0A507BBT5"/>
<dbReference type="OrthoDB" id="10250730at2759"/>
<keyword evidence="3" id="KW-0479">Metal-binding</keyword>
<evidence type="ECO:0000256" key="1">
    <source>
        <dbReference type="ARBA" id="ARBA00001947"/>
    </source>
</evidence>
<dbReference type="InterPro" id="IPR036866">
    <property type="entry name" value="RibonucZ/Hydroxyglut_hydro"/>
</dbReference>
<feature type="domain" description="Metallo-beta-lactamase" evidence="6">
    <location>
        <begin position="56"/>
        <end position="291"/>
    </location>
</feature>
<evidence type="ECO:0000256" key="4">
    <source>
        <dbReference type="ARBA" id="ARBA00022801"/>
    </source>
</evidence>
<dbReference type="Gene3D" id="3.60.15.10">
    <property type="entry name" value="Ribonuclease Z/Hydroxyacylglutathione hydrolase-like"/>
    <property type="match status" value="1"/>
</dbReference>
<keyword evidence="4" id="KW-0378">Hydrolase</keyword>